<comment type="caution">
    <text evidence="5">The sequence shown here is derived from an EMBL/GenBank/DDBJ whole genome shotgun (WGS) entry which is preliminary data.</text>
</comment>
<dbReference type="Proteomes" id="UP000885797">
    <property type="component" value="Unassembled WGS sequence"/>
</dbReference>
<feature type="domain" description="Bacterial bifunctional deaminase-reductase C-terminal" evidence="4">
    <location>
        <begin position="22"/>
        <end position="199"/>
    </location>
</feature>
<dbReference type="AlphaFoldDB" id="A0A7V2WSW6"/>
<dbReference type="EMBL" id="DRND01000308">
    <property type="protein sequence ID" value="HFC47007.1"/>
    <property type="molecule type" value="Genomic_DNA"/>
</dbReference>
<gene>
    <name evidence="5" type="ORF">ENJ63_03910</name>
</gene>
<evidence type="ECO:0000256" key="2">
    <source>
        <dbReference type="ARBA" id="ARBA00022857"/>
    </source>
</evidence>
<evidence type="ECO:0000256" key="1">
    <source>
        <dbReference type="ARBA" id="ARBA00005104"/>
    </source>
</evidence>
<keyword evidence="3" id="KW-0560">Oxidoreductase</keyword>
<dbReference type="InterPro" id="IPR050765">
    <property type="entry name" value="Riboflavin_Biosynth_HTPR"/>
</dbReference>
<reference evidence="5" key="1">
    <citation type="journal article" date="2020" name="mSystems">
        <title>Genome- and Community-Level Interaction Insights into Carbon Utilization and Element Cycling Functions of Hydrothermarchaeota in Hydrothermal Sediment.</title>
        <authorList>
            <person name="Zhou Z."/>
            <person name="Liu Y."/>
            <person name="Xu W."/>
            <person name="Pan J."/>
            <person name="Luo Z.H."/>
            <person name="Li M."/>
        </authorList>
    </citation>
    <scope>NUCLEOTIDE SEQUENCE [LARGE SCALE GENOMIC DNA]</scope>
    <source>
        <strain evidence="5">HyVt-503</strain>
    </source>
</reference>
<dbReference type="GO" id="GO:0009231">
    <property type="term" value="P:riboflavin biosynthetic process"/>
    <property type="evidence" value="ECO:0007669"/>
    <property type="project" value="InterPro"/>
</dbReference>
<dbReference type="InterPro" id="IPR002734">
    <property type="entry name" value="RibDG_C"/>
</dbReference>
<accession>A0A7V2WSW6</accession>
<protein>
    <recommendedName>
        <fullName evidence="4">Bacterial bifunctional deaminase-reductase C-terminal domain-containing protein</fullName>
    </recommendedName>
</protein>
<dbReference type="PANTHER" id="PTHR38011:SF7">
    <property type="entry name" value="2,5-DIAMINO-6-RIBOSYLAMINO-4(3H)-PYRIMIDINONE 5'-PHOSPHATE REDUCTASE"/>
    <property type="match status" value="1"/>
</dbReference>
<organism evidence="5">
    <name type="scientific">Dissulfuribacter thermophilus</name>
    <dbReference type="NCBI Taxonomy" id="1156395"/>
    <lineage>
        <taxon>Bacteria</taxon>
        <taxon>Pseudomonadati</taxon>
        <taxon>Thermodesulfobacteriota</taxon>
        <taxon>Dissulfuribacteria</taxon>
        <taxon>Dissulfuribacterales</taxon>
        <taxon>Dissulfuribacteraceae</taxon>
        <taxon>Dissulfuribacter</taxon>
    </lineage>
</organism>
<name>A0A7V2WSW6_9BACT</name>
<dbReference type="SUPFAM" id="SSF53597">
    <property type="entry name" value="Dihydrofolate reductase-like"/>
    <property type="match status" value="1"/>
</dbReference>
<evidence type="ECO:0000259" key="4">
    <source>
        <dbReference type="Pfam" id="PF01872"/>
    </source>
</evidence>
<proteinExistence type="predicted"/>
<evidence type="ECO:0000256" key="3">
    <source>
        <dbReference type="ARBA" id="ARBA00023002"/>
    </source>
</evidence>
<comment type="pathway">
    <text evidence="1">Cofactor biosynthesis; riboflavin biosynthesis.</text>
</comment>
<dbReference type="InterPro" id="IPR024072">
    <property type="entry name" value="DHFR-like_dom_sf"/>
</dbReference>
<dbReference type="Pfam" id="PF01872">
    <property type="entry name" value="RibD_C"/>
    <property type="match status" value="1"/>
</dbReference>
<dbReference type="Gene3D" id="3.40.430.10">
    <property type="entry name" value="Dihydrofolate Reductase, subunit A"/>
    <property type="match status" value="1"/>
</dbReference>
<evidence type="ECO:0000313" key="5">
    <source>
        <dbReference type="EMBL" id="HFC47007.1"/>
    </source>
</evidence>
<dbReference type="PANTHER" id="PTHR38011">
    <property type="entry name" value="DIHYDROFOLATE REDUCTASE FAMILY PROTEIN (AFU_ORTHOLOGUE AFUA_8G06820)"/>
    <property type="match status" value="1"/>
</dbReference>
<sequence>MRVSIIAAMTLCGRIGPGFKGSPIDRAFLEEMREKTKASLIGAGTFRYQGCEMKGARGRVPEDRIRAIITTSGEIPLKSRQIFIDGPRPLIFTLKEHVPRLLQLLKGPAEVIGCNSNRGQGGISLDEVFNYLDDMGANDILVEGGAVLNYNVMKSGLCTDLYVTISPKVLGLRGAPSLMDGPEPLGDPTLDLELVDLRHSTQSGEVFLHYRVLKGAR</sequence>
<keyword evidence="2" id="KW-0521">NADP</keyword>
<dbReference type="GO" id="GO:0008703">
    <property type="term" value="F:5-amino-6-(5-phosphoribosylamino)uracil reductase activity"/>
    <property type="evidence" value="ECO:0007669"/>
    <property type="project" value="InterPro"/>
</dbReference>